<reference evidence="2" key="1">
    <citation type="journal article" date="2019" name="Int. J. Syst. Evol. Microbiol.">
        <title>The Global Catalogue of Microorganisms (GCM) 10K type strain sequencing project: providing services to taxonomists for standard genome sequencing and annotation.</title>
        <authorList>
            <consortium name="The Broad Institute Genomics Platform"/>
            <consortium name="The Broad Institute Genome Sequencing Center for Infectious Disease"/>
            <person name="Wu L."/>
            <person name="Ma J."/>
        </authorList>
    </citation>
    <scope>NUCLEOTIDE SEQUENCE [LARGE SCALE GENOMIC DNA]</scope>
    <source>
        <strain evidence="2">PCU 347</strain>
    </source>
</reference>
<keyword evidence="2" id="KW-1185">Reference proteome</keyword>
<dbReference type="RefSeq" id="WP_037895017.1">
    <property type="nucleotide sequence ID" value="NZ_JBHSDP010000031.1"/>
</dbReference>
<dbReference type="EMBL" id="JBHSDP010000031">
    <property type="protein sequence ID" value="MFC4333576.1"/>
    <property type="molecule type" value="Genomic_DNA"/>
</dbReference>
<comment type="caution">
    <text evidence="1">The sequence shown here is derived from an EMBL/GenBank/DDBJ whole genome shotgun (WGS) entry which is preliminary data.</text>
</comment>
<dbReference type="Proteomes" id="UP001595824">
    <property type="component" value="Unassembled WGS sequence"/>
</dbReference>
<protein>
    <submittedName>
        <fullName evidence="1">Uncharacterized protein</fullName>
    </submittedName>
</protein>
<organism evidence="1 2">
    <name type="scientific">Streptomyces andamanensis</name>
    <dbReference type="NCBI Taxonomy" id="1565035"/>
    <lineage>
        <taxon>Bacteria</taxon>
        <taxon>Bacillati</taxon>
        <taxon>Actinomycetota</taxon>
        <taxon>Actinomycetes</taxon>
        <taxon>Kitasatosporales</taxon>
        <taxon>Streptomycetaceae</taxon>
        <taxon>Streptomyces</taxon>
    </lineage>
</organism>
<proteinExistence type="predicted"/>
<evidence type="ECO:0000313" key="1">
    <source>
        <dbReference type="EMBL" id="MFC4333576.1"/>
    </source>
</evidence>
<accession>A0ABV8TSS9</accession>
<sequence length="109" mass="11187">MTAAGPASASDVDWQILTSDSGRPGGIAQWSGPDTFRVCDNQADGLRAWGRATWGSGSSTTLQDANGAGTCTTGHTNSLKAGVPLTMEICLRDGPTGPLRYCVTKTGKA</sequence>
<gene>
    <name evidence="1" type="ORF">ACFPC0_38585</name>
</gene>
<evidence type="ECO:0000313" key="2">
    <source>
        <dbReference type="Proteomes" id="UP001595824"/>
    </source>
</evidence>
<name>A0ABV8TSS9_9ACTN</name>